<dbReference type="InterPro" id="IPR015358">
    <property type="entry name" value="Tscrpt_reg_MerR_DNA-bd"/>
</dbReference>
<keyword evidence="1" id="KW-0001">2Fe-2S</keyword>
<feature type="domain" description="HTH merR-type" evidence="9">
    <location>
        <begin position="1"/>
        <end position="70"/>
    </location>
</feature>
<reference evidence="10 11" key="1">
    <citation type="submission" date="2021-02" db="EMBL/GenBank/DDBJ databases">
        <title>De Novo genome assembly of isolated myxobacteria.</title>
        <authorList>
            <person name="Stevens D.C."/>
        </authorList>
    </citation>
    <scope>NUCLEOTIDE SEQUENCE [LARGE SCALE GENOMIC DNA]</scope>
    <source>
        <strain evidence="10 11">SCHIC003</strain>
    </source>
</reference>
<dbReference type="PROSITE" id="PS50937">
    <property type="entry name" value="HTH_MERR_2"/>
    <property type="match status" value="1"/>
</dbReference>
<evidence type="ECO:0000313" key="10">
    <source>
        <dbReference type="EMBL" id="QSQ18234.1"/>
    </source>
</evidence>
<keyword evidence="7" id="KW-0804">Transcription</keyword>
<protein>
    <submittedName>
        <fullName evidence="10">Redox-sensitive transcriptional activator SoxR</fullName>
    </submittedName>
</protein>
<dbReference type="SMART" id="SM00422">
    <property type="entry name" value="HTH_MERR"/>
    <property type="match status" value="1"/>
</dbReference>
<sequence>MLTIQMIVKRSGLPASALRYYEERGLISSTRAGSNHRRFQRSVLRRLAFIVFAQRLGLTLEEIAGELARLPSDHVPSGRDWARLSERWTARIDARIAELERLKVGLSQCISCGCLSLGTCRFVNPKDRAAVQGPGPRYWVGTGGACEEGCDEEPRGRTPARKLDVETT</sequence>
<dbReference type="SUPFAM" id="SSF46955">
    <property type="entry name" value="Putative DNA-binding domain"/>
    <property type="match status" value="1"/>
</dbReference>
<keyword evidence="5" id="KW-0805">Transcription regulation</keyword>
<organism evidence="10 11">
    <name type="scientific">Myxococcus landrumensis</name>
    <dbReference type="NCBI Taxonomy" id="2813577"/>
    <lineage>
        <taxon>Bacteria</taxon>
        <taxon>Pseudomonadati</taxon>
        <taxon>Myxococcota</taxon>
        <taxon>Myxococcia</taxon>
        <taxon>Myxococcales</taxon>
        <taxon>Cystobacterineae</taxon>
        <taxon>Myxococcaceae</taxon>
        <taxon>Myxococcus</taxon>
    </lineage>
</organism>
<dbReference type="Gene3D" id="1.10.1660.10">
    <property type="match status" value="1"/>
</dbReference>
<keyword evidence="11" id="KW-1185">Reference proteome</keyword>
<keyword evidence="6" id="KW-0238">DNA-binding</keyword>
<proteinExistence type="predicted"/>
<dbReference type="EMBL" id="CP071091">
    <property type="protein sequence ID" value="QSQ18234.1"/>
    <property type="molecule type" value="Genomic_DNA"/>
</dbReference>
<keyword evidence="4" id="KW-0411">Iron-sulfur</keyword>
<dbReference type="Pfam" id="PF09278">
    <property type="entry name" value="MerR-DNA-bind"/>
    <property type="match status" value="1"/>
</dbReference>
<feature type="compositionally biased region" description="Basic and acidic residues" evidence="8">
    <location>
        <begin position="152"/>
        <end position="168"/>
    </location>
</feature>
<gene>
    <name evidence="10" type="primary">soxR</name>
    <name evidence="10" type="ORF">JY572_12590</name>
</gene>
<feature type="region of interest" description="Disordered" evidence="8">
    <location>
        <begin position="149"/>
        <end position="168"/>
    </location>
</feature>
<evidence type="ECO:0000256" key="5">
    <source>
        <dbReference type="ARBA" id="ARBA00023015"/>
    </source>
</evidence>
<evidence type="ECO:0000259" key="9">
    <source>
        <dbReference type="PROSITE" id="PS50937"/>
    </source>
</evidence>
<evidence type="ECO:0000256" key="8">
    <source>
        <dbReference type="SAM" id="MobiDB-lite"/>
    </source>
</evidence>
<accession>A0ABX7NIQ5</accession>
<evidence type="ECO:0000256" key="4">
    <source>
        <dbReference type="ARBA" id="ARBA00023014"/>
    </source>
</evidence>
<dbReference type="InterPro" id="IPR047057">
    <property type="entry name" value="MerR_fam"/>
</dbReference>
<dbReference type="PRINTS" id="PR00040">
    <property type="entry name" value="HTHMERR"/>
</dbReference>
<dbReference type="NCBIfam" id="TIGR01950">
    <property type="entry name" value="SoxR"/>
    <property type="match status" value="1"/>
</dbReference>
<dbReference type="InterPro" id="IPR000551">
    <property type="entry name" value="MerR-type_HTH_dom"/>
</dbReference>
<evidence type="ECO:0000256" key="2">
    <source>
        <dbReference type="ARBA" id="ARBA00022723"/>
    </source>
</evidence>
<dbReference type="Pfam" id="PF00376">
    <property type="entry name" value="MerR"/>
    <property type="match status" value="1"/>
</dbReference>
<evidence type="ECO:0000256" key="7">
    <source>
        <dbReference type="ARBA" id="ARBA00023163"/>
    </source>
</evidence>
<evidence type="ECO:0000256" key="1">
    <source>
        <dbReference type="ARBA" id="ARBA00022714"/>
    </source>
</evidence>
<dbReference type="InterPro" id="IPR010211">
    <property type="entry name" value="Redox-sen_tscrpt-act_SoxR"/>
</dbReference>
<dbReference type="Proteomes" id="UP000663090">
    <property type="component" value="Chromosome"/>
</dbReference>
<keyword evidence="3" id="KW-0408">Iron</keyword>
<evidence type="ECO:0000256" key="6">
    <source>
        <dbReference type="ARBA" id="ARBA00023125"/>
    </source>
</evidence>
<dbReference type="PANTHER" id="PTHR30204:SF0">
    <property type="entry name" value="REDOX-SENSITIVE TRANSCRIPTIONAL ACTIVATOR SOXR"/>
    <property type="match status" value="1"/>
</dbReference>
<dbReference type="InterPro" id="IPR009061">
    <property type="entry name" value="DNA-bd_dom_put_sf"/>
</dbReference>
<keyword evidence="2" id="KW-0479">Metal-binding</keyword>
<evidence type="ECO:0000256" key="3">
    <source>
        <dbReference type="ARBA" id="ARBA00023004"/>
    </source>
</evidence>
<dbReference type="PANTHER" id="PTHR30204">
    <property type="entry name" value="REDOX-CYCLING DRUG-SENSING TRANSCRIPTIONAL ACTIVATOR SOXR"/>
    <property type="match status" value="1"/>
</dbReference>
<evidence type="ECO:0000313" key="11">
    <source>
        <dbReference type="Proteomes" id="UP000663090"/>
    </source>
</evidence>
<name>A0ABX7NIQ5_9BACT</name>